<comment type="caution">
    <text evidence="4">The sequence shown here is derived from an EMBL/GenBank/DDBJ whole genome shotgun (WGS) entry which is preliminary data.</text>
</comment>
<organism evidence="4 5">
    <name type="scientific">Pseudohoeflea coraliihabitans</name>
    <dbReference type="NCBI Taxonomy" id="2860393"/>
    <lineage>
        <taxon>Bacteria</taxon>
        <taxon>Pseudomonadati</taxon>
        <taxon>Pseudomonadota</taxon>
        <taxon>Alphaproteobacteria</taxon>
        <taxon>Hyphomicrobiales</taxon>
        <taxon>Rhizobiaceae</taxon>
        <taxon>Pseudohoeflea</taxon>
    </lineage>
</organism>
<protein>
    <recommendedName>
        <fullName evidence="1">Small ribosomal subunit protein uS9</fullName>
    </recommendedName>
</protein>
<keyword evidence="5" id="KW-1185">Reference proteome</keyword>
<evidence type="ECO:0000256" key="1">
    <source>
        <dbReference type="HAMAP-Rule" id="MF_00532"/>
    </source>
</evidence>
<feature type="region of interest" description="Disordered" evidence="3">
    <location>
        <begin position="1"/>
        <end position="26"/>
    </location>
</feature>
<dbReference type="PANTHER" id="PTHR21569:SF1">
    <property type="entry name" value="SMALL RIBOSOMAL SUBUNIT PROTEIN US9M"/>
    <property type="match status" value="1"/>
</dbReference>
<dbReference type="HAMAP" id="MF_00532_B">
    <property type="entry name" value="Ribosomal_uS9_B"/>
    <property type="match status" value="1"/>
</dbReference>
<dbReference type="Proteomes" id="UP001430804">
    <property type="component" value="Unassembled WGS sequence"/>
</dbReference>
<dbReference type="GO" id="GO:0005840">
    <property type="term" value="C:ribosome"/>
    <property type="evidence" value="ECO:0007669"/>
    <property type="project" value="UniProtKB-KW"/>
</dbReference>
<name>A0ABS6WS82_9HYPH</name>
<dbReference type="Pfam" id="PF00380">
    <property type="entry name" value="Ribosomal_S9"/>
    <property type="match status" value="1"/>
</dbReference>
<dbReference type="InterPro" id="IPR020574">
    <property type="entry name" value="Ribosomal_uS9_CS"/>
</dbReference>
<reference evidence="4" key="1">
    <citation type="submission" date="2021-07" db="EMBL/GenBank/DDBJ databases">
        <title>Pseudohoeflea marina sp. nov. a polyhydroxyalcanoate-producing bacterium.</title>
        <authorList>
            <person name="Zheng W."/>
            <person name="Yu S."/>
            <person name="Huang Y."/>
        </authorList>
    </citation>
    <scope>NUCLEOTIDE SEQUENCE</scope>
    <source>
        <strain evidence="4">DP4N28-3</strain>
    </source>
</reference>
<dbReference type="RefSeq" id="WP_219203111.1">
    <property type="nucleotide sequence ID" value="NZ_JAHWQX010000004.1"/>
</dbReference>
<evidence type="ECO:0000256" key="3">
    <source>
        <dbReference type="SAM" id="MobiDB-lite"/>
    </source>
</evidence>
<gene>
    <name evidence="1 4" type="primary">rpsI</name>
    <name evidence="4" type="ORF">KY465_16065</name>
</gene>
<dbReference type="InterPro" id="IPR000754">
    <property type="entry name" value="Ribosomal_uS9"/>
</dbReference>
<dbReference type="PANTHER" id="PTHR21569">
    <property type="entry name" value="RIBOSOMAL PROTEIN S9"/>
    <property type="match status" value="1"/>
</dbReference>
<dbReference type="NCBIfam" id="NF001099">
    <property type="entry name" value="PRK00132.1"/>
    <property type="match status" value="1"/>
</dbReference>
<dbReference type="InterPro" id="IPR023035">
    <property type="entry name" value="Ribosomal_uS9_bac/plastid"/>
</dbReference>
<dbReference type="EMBL" id="JAHWQX010000004">
    <property type="protein sequence ID" value="MBW3098800.1"/>
    <property type="molecule type" value="Genomic_DNA"/>
</dbReference>
<proteinExistence type="inferred from homology"/>
<sequence>MAELNSLEELGAATGTEAPVENAAPVHVRKVDEQGRAYATGKRKDAVARVWIKPGSGKVTVNGREFETYFARPVLRMVVQQPVVAASREGQFDVIATVAGGGLSGQAGAVRHGISKALTYYEPELRSVLKKGGFLTRDSRVVERKKYGKAKARRSFQFSKR</sequence>
<accession>A0ABS6WS82</accession>
<comment type="similarity">
    <text evidence="1 2">Belongs to the universal ribosomal protein uS9 family.</text>
</comment>
<dbReference type="PROSITE" id="PS00360">
    <property type="entry name" value="RIBOSOMAL_S9"/>
    <property type="match status" value="1"/>
</dbReference>
<evidence type="ECO:0000313" key="5">
    <source>
        <dbReference type="Proteomes" id="UP001430804"/>
    </source>
</evidence>
<keyword evidence="1 2" id="KW-0689">Ribosomal protein</keyword>
<evidence type="ECO:0000256" key="2">
    <source>
        <dbReference type="RuleBase" id="RU003815"/>
    </source>
</evidence>
<evidence type="ECO:0000313" key="4">
    <source>
        <dbReference type="EMBL" id="MBW3098800.1"/>
    </source>
</evidence>
<keyword evidence="1 2" id="KW-0687">Ribonucleoprotein</keyword>